<dbReference type="SUPFAM" id="SSF49599">
    <property type="entry name" value="TRAF domain-like"/>
    <property type="match status" value="1"/>
</dbReference>
<reference evidence="5" key="1">
    <citation type="journal article" date="2016" name="Proc. Natl. Acad. Sci. U.S.A.">
        <title>Chromosome-level assembly of Arabidopsis thaliana Ler reveals the extent of translocation and inversion polymorphisms.</title>
        <authorList>
            <person name="Zapata L."/>
            <person name="Ding J."/>
            <person name="Willing E.M."/>
            <person name="Hartwig B."/>
            <person name="Bezdan D."/>
            <person name="Jiao W.B."/>
            <person name="Patel V."/>
            <person name="Velikkakam James G."/>
            <person name="Koornneef M."/>
            <person name="Ossowski S."/>
            <person name="Schneeberger K."/>
        </authorList>
    </citation>
    <scope>NUCLEOTIDE SEQUENCE [LARGE SCALE GENOMIC DNA]</scope>
    <source>
        <strain evidence="5">cv. Landsberg erecta</strain>
    </source>
</reference>
<dbReference type="PROSITE" id="PS50144">
    <property type="entry name" value="MATH"/>
    <property type="match status" value="1"/>
</dbReference>
<keyword evidence="1 2" id="KW-0175">Coiled coil</keyword>
<gene>
    <name evidence="4" type="ordered locus">AXX17_At3g52810</name>
</gene>
<dbReference type="AlphaFoldDB" id="A0A178VBK5"/>
<proteinExistence type="predicted"/>
<dbReference type="SMART" id="SM00061">
    <property type="entry name" value="MATH"/>
    <property type="match status" value="1"/>
</dbReference>
<dbReference type="Pfam" id="PF22486">
    <property type="entry name" value="MATH_2"/>
    <property type="match status" value="1"/>
</dbReference>
<feature type="coiled-coil region" evidence="2">
    <location>
        <begin position="260"/>
        <end position="294"/>
    </location>
</feature>
<dbReference type="PANTHER" id="PTHR46236">
    <property type="entry name" value="TRAF-LIKE SUPERFAMILY PROTEIN"/>
    <property type="match status" value="1"/>
</dbReference>
<accession>A0A178VBK5</accession>
<protein>
    <recommendedName>
        <fullName evidence="3">MATH domain-containing protein</fullName>
    </recommendedName>
</protein>
<sequence length="321" mass="36614">MRGSMGNDQADKKKFSWVIKNFSSLQSEKIYSDQFVIDGCRWRLLAFPKGNDTKSDHLSLYLDVAESESLPCGWRRHAQFSFTIVNHIPEKCSQRKETIHWFCEKVSDWGFTNLVPLIELKAEDSGFLVKGELKIVVEIEVLEVIGLLNVSESESMDVNGFHVLPSQAKYVKSLFEIHPDIATKFRIKNQYLKTGYMNVLLCLIETVRRSPKEISKNDLADAYVALESLTDHGFKLDWLKKKLDQVTQKKEKEAAGETRMHEIGEELKDLKLKCSDLEAQLDKVKWKCSDLEAQLVKEKADVLAAIAPLGSSDDGVFDDFF</sequence>
<evidence type="ECO:0000313" key="5">
    <source>
        <dbReference type="Proteomes" id="UP000078284"/>
    </source>
</evidence>
<comment type="caution">
    <text evidence="4">The sequence shown here is derived from an EMBL/GenBank/DDBJ whole genome shotgun (WGS) entry which is preliminary data.</text>
</comment>
<organism evidence="4 5">
    <name type="scientific">Arabidopsis thaliana</name>
    <name type="common">Mouse-ear cress</name>
    <dbReference type="NCBI Taxonomy" id="3702"/>
    <lineage>
        <taxon>Eukaryota</taxon>
        <taxon>Viridiplantae</taxon>
        <taxon>Streptophyta</taxon>
        <taxon>Embryophyta</taxon>
        <taxon>Tracheophyta</taxon>
        <taxon>Spermatophyta</taxon>
        <taxon>Magnoliopsida</taxon>
        <taxon>eudicotyledons</taxon>
        <taxon>Gunneridae</taxon>
        <taxon>Pentapetalae</taxon>
        <taxon>rosids</taxon>
        <taxon>malvids</taxon>
        <taxon>Brassicales</taxon>
        <taxon>Brassicaceae</taxon>
        <taxon>Camelineae</taxon>
        <taxon>Arabidopsis</taxon>
    </lineage>
</organism>
<dbReference type="InterPro" id="IPR008974">
    <property type="entry name" value="TRAF-like"/>
</dbReference>
<dbReference type="EMBL" id="LUHQ01000003">
    <property type="protein sequence ID" value="OAP03579.1"/>
    <property type="molecule type" value="Genomic_DNA"/>
</dbReference>
<dbReference type="Gene3D" id="2.60.210.10">
    <property type="entry name" value="Apoptosis, Tumor Necrosis Factor Receptor Associated Protein 2, Chain A"/>
    <property type="match status" value="1"/>
</dbReference>
<evidence type="ECO:0000256" key="2">
    <source>
        <dbReference type="SAM" id="Coils"/>
    </source>
</evidence>
<dbReference type="InterPro" id="IPR050804">
    <property type="entry name" value="MCC"/>
</dbReference>
<dbReference type="CDD" id="cd00121">
    <property type="entry name" value="MATH"/>
    <property type="match status" value="1"/>
</dbReference>
<evidence type="ECO:0000256" key="1">
    <source>
        <dbReference type="ARBA" id="ARBA00023054"/>
    </source>
</evidence>
<feature type="domain" description="MATH" evidence="3">
    <location>
        <begin position="12"/>
        <end position="139"/>
    </location>
</feature>
<dbReference type="InterPro" id="IPR002083">
    <property type="entry name" value="MATH/TRAF_dom"/>
</dbReference>
<name>A0A178VBK5_ARATH</name>
<dbReference type="PANTHER" id="PTHR46236:SF35">
    <property type="entry name" value="MATH DOMAIN-CONTAINING PROTEIN"/>
    <property type="match status" value="1"/>
</dbReference>
<dbReference type="ExpressionAtlas" id="A0A178VBK5">
    <property type="expression patterns" value="baseline and differential"/>
</dbReference>
<evidence type="ECO:0000259" key="3">
    <source>
        <dbReference type="PROSITE" id="PS50144"/>
    </source>
</evidence>
<evidence type="ECO:0000313" key="4">
    <source>
        <dbReference type="EMBL" id="OAP03579.1"/>
    </source>
</evidence>
<dbReference type="Proteomes" id="UP000078284">
    <property type="component" value="Chromosome 3"/>
</dbReference>